<protein>
    <submittedName>
        <fullName evidence="2">Uncharacterized protein</fullName>
    </submittedName>
</protein>
<evidence type="ECO:0000313" key="2">
    <source>
        <dbReference type="EMBL" id="CCQ89291.1"/>
    </source>
</evidence>
<feature type="transmembrane region" description="Helical" evidence="1">
    <location>
        <begin position="90"/>
        <end position="107"/>
    </location>
</feature>
<dbReference type="OrthoDB" id="21535at2"/>
<dbReference type="HOGENOM" id="CLU_1747698_0_0_0"/>
<feature type="transmembrane region" description="Helical" evidence="1">
    <location>
        <begin position="43"/>
        <end position="62"/>
    </location>
</feature>
<dbReference type="AlphaFoldDB" id="M1YUW9"/>
<comment type="caution">
    <text evidence="2">The sequence shown here is derived from an EMBL/GenBank/DDBJ whole genome shotgun (WGS) entry which is preliminary data.</text>
</comment>
<keyword evidence="1" id="KW-0472">Membrane</keyword>
<name>M1YUW9_NITG3</name>
<proteinExistence type="predicted"/>
<reference evidence="2 3" key="1">
    <citation type="journal article" date="2013" name="Front. Microbiol.">
        <title>The genome of Nitrospina gracilis illuminates the metabolism and evolution of the major marine nitrite oxidizer.</title>
        <authorList>
            <person name="Luecker S."/>
            <person name="Nowka B."/>
            <person name="Rattei T."/>
            <person name="Spieck E."/>
            <person name="and Daims H."/>
        </authorList>
    </citation>
    <scope>NUCLEOTIDE SEQUENCE [LARGE SCALE GENOMIC DNA]</scope>
    <source>
        <strain evidence="2 3">3/211</strain>
    </source>
</reference>
<dbReference type="Proteomes" id="UP000011704">
    <property type="component" value="Unassembled WGS sequence"/>
</dbReference>
<gene>
    <name evidence="2" type="ORF">NITGR_1010006</name>
</gene>
<dbReference type="EMBL" id="CAQJ01000004">
    <property type="protein sequence ID" value="CCQ89291.1"/>
    <property type="molecule type" value="Genomic_DNA"/>
</dbReference>
<feature type="transmembrane region" description="Helical" evidence="1">
    <location>
        <begin position="7"/>
        <end position="31"/>
    </location>
</feature>
<accession>M1YUW9</accession>
<evidence type="ECO:0000256" key="1">
    <source>
        <dbReference type="SAM" id="Phobius"/>
    </source>
</evidence>
<organism evidence="2 3">
    <name type="scientific">Nitrospina gracilis (strain 3/211)</name>
    <dbReference type="NCBI Taxonomy" id="1266370"/>
    <lineage>
        <taxon>Bacteria</taxon>
        <taxon>Pseudomonadati</taxon>
        <taxon>Nitrospinota/Tectimicrobiota group</taxon>
        <taxon>Nitrospinota</taxon>
        <taxon>Nitrospinia</taxon>
        <taxon>Nitrospinales</taxon>
        <taxon>Nitrospinaceae</taxon>
        <taxon>Nitrospina</taxon>
    </lineage>
</organism>
<dbReference type="RefSeq" id="WP_005005557.1">
    <property type="nucleotide sequence ID" value="NZ_HG422173.1"/>
</dbReference>
<sequence length="149" mass="16150">MTKNQLYTLAGSIWGLVGLFLLVRGIGMYFLAIETQGSSQNAVVISLGVGLLIGAVKGKFVLTKTARRNKNRIDNLTPPLKFHHVYAKPFYIFIAAMMGVGFMLRALNEHLGGYVVVAAIYCGVGMALMVSSLVYWKAGPDKPAIENSP</sequence>
<keyword evidence="1" id="KW-1133">Transmembrane helix</keyword>
<feature type="transmembrane region" description="Helical" evidence="1">
    <location>
        <begin position="113"/>
        <end position="136"/>
    </location>
</feature>
<dbReference type="STRING" id="1266370.NITGR_1010006"/>
<dbReference type="InParanoid" id="M1YUW9"/>
<keyword evidence="1" id="KW-0812">Transmembrane</keyword>
<keyword evidence="3" id="KW-1185">Reference proteome</keyword>
<evidence type="ECO:0000313" key="3">
    <source>
        <dbReference type="Proteomes" id="UP000011704"/>
    </source>
</evidence>